<dbReference type="PANTHER" id="PTHR13020:SF9">
    <property type="entry name" value="TRINUCLEOTIDE REPEAT-CONTAINING GENE 6C PROTEIN"/>
    <property type="match status" value="1"/>
</dbReference>
<evidence type="ECO:0000256" key="1">
    <source>
        <dbReference type="SAM" id="Coils"/>
    </source>
</evidence>
<feature type="compositionally biased region" description="Polar residues" evidence="2">
    <location>
        <begin position="276"/>
        <end position="307"/>
    </location>
</feature>
<keyword evidence="1" id="KW-0175">Coiled coil</keyword>
<evidence type="ECO:0008006" key="7">
    <source>
        <dbReference type="Google" id="ProtNLM"/>
    </source>
</evidence>
<feature type="compositionally biased region" description="Low complexity" evidence="2">
    <location>
        <begin position="318"/>
        <end position="328"/>
    </location>
</feature>
<dbReference type="InterPro" id="IPR032226">
    <property type="entry name" value="TNRC6_PABC-bd"/>
</dbReference>
<evidence type="ECO:0000313" key="6">
    <source>
        <dbReference type="Proteomes" id="UP001148018"/>
    </source>
</evidence>
<organism evidence="5 6">
    <name type="scientific">Muraenolepis orangiensis</name>
    <name type="common">Patagonian moray cod</name>
    <dbReference type="NCBI Taxonomy" id="630683"/>
    <lineage>
        <taxon>Eukaryota</taxon>
        <taxon>Metazoa</taxon>
        <taxon>Chordata</taxon>
        <taxon>Craniata</taxon>
        <taxon>Vertebrata</taxon>
        <taxon>Euteleostomi</taxon>
        <taxon>Actinopterygii</taxon>
        <taxon>Neopterygii</taxon>
        <taxon>Teleostei</taxon>
        <taxon>Neoteleostei</taxon>
        <taxon>Acanthomorphata</taxon>
        <taxon>Zeiogadaria</taxon>
        <taxon>Gadariae</taxon>
        <taxon>Gadiformes</taxon>
        <taxon>Muraenolepidoidei</taxon>
        <taxon>Muraenolepididae</taxon>
        <taxon>Muraenolepis</taxon>
    </lineage>
</organism>
<dbReference type="GO" id="GO:0060213">
    <property type="term" value="P:positive regulation of nuclear-transcribed mRNA poly(A) tail shortening"/>
    <property type="evidence" value="ECO:0007669"/>
    <property type="project" value="TreeGrafter"/>
</dbReference>
<dbReference type="Proteomes" id="UP001148018">
    <property type="component" value="Unassembled WGS sequence"/>
</dbReference>
<gene>
    <name evidence="5" type="ORF">NHX12_032401</name>
</gene>
<feature type="region of interest" description="Disordered" evidence="2">
    <location>
        <begin position="107"/>
        <end position="161"/>
    </location>
</feature>
<keyword evidence="6" id="KW-1185">Reference proteome</keyword>
<comment type="caution">
    <text evidence="5">The sequence shown here is derived from an EMBL/GenBank/DDBJ whole genome shotgun (WGS) entry which is preliminary data.</text>
</comment>
<dbReference type="AlphaFoldDB" id="A0A9Q0E7R4"/>
<feature type="domain" description="TNRC6 PABC binding" evidence="4">
    <location>
        <begin position="153"/>
        <end position="192"/>
    </location>
</feature>
<feature type="compositionally biased region" description="Polar residues" evidence="2">
    <location>
        <begin position="142"/>
        <end position="161"/>
    </location>
</feature>
<protein>
    <recommendedName>
        <fullName evidence="7">GW182 middle domain-containing protein</fullName>
    </recommendedName>
</protein>
<dbReference type="GO" id="GO:0000932">
    <property type="term" value="C:P-body"/>
    <property type="evidence" value="ECO:0007669"/>
    <property type="project" value="TreeGrafter"/>
</dbReference>
<reference evidence="5" key="1">
    <citation type="submission" date="2022-07" db="EMBL/GenBank/DDBJ databases">
        <title>Chromosome-level genome of Muraenolepis orangiensis.</title>
        <authorList>
            <person name="Kim J."/>
        </authorList>
    </citation>
    <scope>NUCLEOTIDE SEQUENCE</scope>
    <source>
        <strain evidence="5">KU_S4_2022</strain>
        <tissue evidence="5">Muscle</tissue>
    </source>
</reference>
<dbReference type="OrthoDB" id="5919166at2759"/>
<dbReference type="GO" id="GO:0005654">
    <property type="term" value="C:nucleoplasm"/>
    <property type="evidence" value="ECO:0007669"/>
    <property type="project" value="TreeGrafter"/>
</dbReference>
<sequence length="413" mass="45300">MNMPQVPQILSPQVQAQLLQFAAKNIGLNPALLTSPINPQHMTLLNQLYQLQLAYQRLQIQQQMLQAQRNVSGPIRQQEQQVARTITNMQQQIQQHQRQLAQALLMKQQQPPPPPSHTGLHPGTVKSALDSFPGHPHASGLSDLQTKEPQSSPHAYSSYPLSGLNSNMNVNCMEVGSGLSMKEHSQPQSRCPVDTPTPWTPSPGAPPPWSPAWPSMVRNHTQLWETRLLHPPPDNWGPGKSSNDKIANGTNITWPPEFCPGVPWKGLQNIDPETDPNMTPGSVPNGPTINTNIQDVNRSSPTSSQTEALPPSTDWPVSSYSSSFSLSSPEMDDAGKLPDMKSTWSPGPISNREATGSLSHELWKVPQGPAARLPPRGPRRPHQRQALFLVLLLHLGGQLSGPGTVLELLLHLR</sequence>
<feature type="domain" description="GW182 middle" evidence="3">
    <location>
        <begin position="4"/>
        <end position="142"/>
    </location>
</feature>
<evidence type="ECO:0000313" key="5">
    <source>
        <dbReference type="EMBL" id="KAJ3601433.1"/>
    </source>
</evidence>
<accession>A0A9Q0E7R4</accession>
<feature type="coiled-coil region" evidence="1">
    <location>
        <begin position="75"/>
        <end position="106"/>
    </location>
</feature>
<proteinExistence type="predicted"/>
<evidence type="ECO:0000259" key="3">
    <source>
        <dbReference type="Pfam" id="PF12938"/>
    </source>
</evidence>
<dbReference type="InterPro" id="IPR052068">
    <property type="entry name" value="GW182_domain"/>
</dbReference>
<dbReference type="GO" id="GO:0035195">
    <property type="term" value="P:miRNA-mediated post-transcriptional gene silencing"/>
    <property type="evidence" value="ECO:0007669"/>
    <property type="project" value="TreeGrafter"/>
</dbReference>
<feature type="domain" description="TNRC6 PABC binding" evidence="4">
    <location>
        <begin position="232"/>
        <end position="376"/>
    </location>
</feature>
<dbReference type="EMBL" id="JANIIK010000047">
    <property type="protein sequence ID" value="KAJ3601433.1"/>
    <property type="molecule type" value="Genomic_DNA"/>
</dbReference>
<evidence type="ECO:0000256" key="2">
    <source>
        <dbReference type="SAM" id="MobiDB-lite"/>
    </source>
</evidence>
<dbReference type="Pfam" id="PF16608">
    <property type="entry name" value="TNRC6-PABC_bdg"/>
    <property type="match status" value="2"/>
</dbReference>
<feature type="region of interest" description="Disordered" evidence="2">
    <location>
        <begin position="268"/>
        <end position="353"/>
    </location>
</feature>
<evidence type="ECO:0000259" key="4">
    <source>
        <dbReference type="Pfam" id="PF16608"/>
    </source>
</evidence>
<name>A0A9Q0E7R4_9TELE</name>
<dbReference type="InterPro" id="IPR026805">
    <property type="entry name" value="GW182_M_dom"/>
</dbReference>
<feature type="region of interest" description="Disordered" evidence="2">
    <location>
        <begin position="182"/>
        <end position="205"/>
    </location>
</feature>
<dbReference type="Pfam" id="PF12938">
    <property type="entry name" value="M_domain"/>
    <property type="match status" value="1"/>
</dbReference>
<dbReference type="PANTHER" id="PTHR13020">
    <property type="entry name" value="TRINUCLEOTIDE REPEAT-CONTAINING GENE 6"/>
    <property type="match status" value="1"/>
</dbReference>